<protein>
    <submittedName>
        <fullName evidence="4">5-oxoprolinase</fullName>
    </submittedName>
</protein>
<dbReference type="InterPro" id="IPR049517">
    <property type="entry name" value="ACX-like_C"/>
</dbReference>
<dbReference type="InterPro" id="IPR045079">
    <property type="entry name" value="Oxoprolinase-like"/>
</dbReference>
<evidence type="ECO:0000313" key="5">
    <source>
        <dbReference type="Proteomes" id="UP000249185"/>
    </source>
</evidence>
<dbReference type="Pfam" id="PF19278">
    <property type="entry name" value="Hydant_A_C"/>
    <property type="match status" value="1"/>
</dbReference>
<dbReference type="GO" id="GO:0005829">
    <property type="term" value="C:cytosol"/>
    <property type="evidence" value="ECO:0007669"/>
    <property type="project" value="TreeGrafter"/>
</dbReference>
<gene>
    <name evidence="4" type="ORF">DI556_15090</name>
</gene>
<accession>A0A2W5NBP1</accession>
<dbReference type="PANTHER" id="PTHR11365">
    <property type="entry name" value="5-OXOPROLINASE RELATED"/>
    <property type="match status" value="1"/>
</dbReference>
<feature type="domain" description="Acetophenone carboxylase-like C-terminal" evidence="3">
    <location>
        <begin position="506"/>
        <end position="686"/>
    </location>
</feature>
<sequence length="702" mass="75190">MSKTIRVATDVGGTFTDMVCFETDTATGASRVITAKSDTTPPNFEQGVLNVLAKAEVDVASVDFMAHGTTVVINALTERKGVKVGLITTEGFRDTLEIARGNRPDFFNLHYRKPEPFVPRHLRREVPGRFDYRGEETKPLDLSGLPAIVADFQAEGVQAVAVSLLHSYANPAHEEAVIARLRALWPGVAAVESSRISREWREYERGNSAVLSAYVQPVAERYLRRLESGLRDGGFDGQLYVMQSNCGVDSIEATARIPITMVESGPASGFWGAAELGKLTGERNILALDIGGTTAKCSLIENGEVTIKTDYWIERDRASAGYPIMVPVVDLVEIGNGGGSIAWVDDFGKLHVGPKSAGANPGPAAYGRGGVEATTTDANLWLNRINRDYFCGGAIEADMEAAGAALGRVAERLGITREEAARGIIRIANDNMVNALKLISLNRGHDPRDFTLVAFGGGGAMHAVALARELGVGKVVIPTGASVFSAWGMMMSDLRRDYFLTALADLTAEAAPGIEARFAAIERQASEQFAAEGIAAGKVTLKRFGKFRYQNQEHTTEVPLEGAVDAGSLSRIAADFHAAYEKHYTYRLDAPIEMVGLHIIASAEVGKLKPVEHPVGDAAATVALKGRRVVDYATEGAHEADIYDGEKLAAGMTFAGPAVVEDPGTTIVIHPGDAVEIDRWGNMHIRVDAPAALDAKETMETA</sequence>
<evidence type="ECO:0000259" key="1">
    <source>
        <dbReference type="Pfam" id="PF01968"/>
    </source>
</evidence>
<dbReference type="Pfam" id="PF01968">
    <property type="entry name" value="Hydantoinase_A"/>
    <property type="match status" value="1"/>
</dbReference>
<organism evidence="4 5">
    <name type="scientific">Rhodovulum sulfidophilum</name>
    <name type="common">Rhodobacter sulfidophilus</name>
    <dbReference type="NCBI Taxonomy" id="35806"/>
    <lineage>
        <taxon>Bacteria</taxon>
        <taxon>Pseudomonadati</taxon>
        <taxon>Pseudomonadota</taxon>
        <taxon>Alphaproteobacteria</taxon>
        <taxon>Rhodobacterales</taxon>
        <taxon>Paracoccaceae</taxon>
        <taxon>Rhodovulum</taxon>
    </lineage>
</organism>
<dbReference type="InterPro" id="IPR008040">
    <property type="entry name" value="Hydant_A_N"/>
</dbReference>
<dbReference type="GO" id="GO:0017168">
    <property type="term" value="F:5-oxoprolinase (ATP-hydrolyzing) activity"/>
    <property type="evidence" value="ECO:0007669"/>
    <property type="project" value="TreeGrafter"/>
</dbReference>
<evidence type="ECO:0000313" key="4">
    <source>
        <dbReference type="EMBL" id="PZQ48145.1"/>
    </source>
</evidence>
<dbReference type="InterPro" id="IPR002821">
    <property type="entry name" value="Hydantoinase_A"/>
</dbReference>
<name>A0A2W5NBP1_RHOSU</name>
<feature type="domain" description="Hydantoinase/oxoprolinase N-terminal" evidence="2">
    <location>
        <begin position="6"/>
        <end position="182"/>
    </location>
</feature>
<proteinExistence type="predicted"/>
<dbReference type="SUPFAM" id="SSF53067">
    <property type="entry name" value="Actin-like ATPase domain"/>
    <property type="match status" value="1"/>
</dbReference>
<dbReference type="EMBL" id="QFPW01000013">
    <property type="protein sequence ID" value="PZQ48145.1"/>
    <property type="molecule type" value="Genomic_DNA"/>
</dbReference>
<dbReference type="Pfam" id="PF05378">
    <property type="entry name" value="Hydant_A_N"/>
    <property type="match status" value="1"/>
</dbReference>
<dbReference type="Proteomes" id="UP000249185">
    <property type="component" value="Unassembled WGS sequence"/>
</dbReference>
<evidence type="ECO:0000259" key="2">
    <source>
        <dbReference type="Pfam" id="PF05378"/>
    </source>
</evidence>
<dbReference type="InterPro" id="IPR043129">
    <property type="entry name" value="ATPase_NBD"/>
</dbReference>
<reference evidence="4 5" key="1">
    <citation type="submission" date="2017-08" db="EMBL/GenBank/DDBJ databases">
        <title>Infants hospitalized years apart are colonized by the same room-sourced microbial strains.</title>
        <authorList>
            <person name="Brooks B."/>
            <person name="Olm M.R."/>
            <person name="Firek B.A."/>
            <person name="Baker R."/>
            <person name="Thomas B.C."/>
            <person name="Morowitz M.J."/>
            <person name="Banfield J.F."/>
        </authorList>
    </citation>
    <scope>NUCLEOTIDE SEQUENCE [LARGE SCALE GENOMIC DNA]</scope>
    <source>
        <strain evidence="4">S2_005_002_R2_34</strain>
    </source>
</reference>
<evidence type="ECO:0000259" key="3">
    <source>
        <dbReference type="Pfam" id="PF19278"/>
    </source>
</evidence>
<dbReference type="GO" id="GO:0006749">
    <property type="term" value="P:glutathione metabolic process"/>
    <property type="evidence" value="ECO:0007669"/>
    <property type="project" value="TreeGrafter"/>
</dbReference>
<comment type="caution">
    <text evidence="4">The sequence shown here is derived from an EMBL/GenBank/DDBJ whole genome shotgun (WGS) entry which is preliminary data.</text>
</comment>
<dbReference type="PANTHER" id="PTHR11365:SF23">
    <property type="entry name" value="HYPOTHETICAL 5-OXOPROLINASE (EUROFUNG)-RELATED"/>
    <property type="match status" value="1"/>
</dbReference>
<feature type="domain" description="Hydantoinase A/oxoprolinase" evidence="1">
    <location>
        <begin position="205"/>
        <end position="497"/>
    </location>
</feature>
<dbReference type="AlphaFoldDB" id="A0A2W5NBP1"/>